<name>T1F203_HELRO</name>
<evidence type="ECO:0000256" key="1">
    <source>
        <dbReference type="SAM" id="MobiDB-lite"/>
    </source>
</evidence>
<feature type="compositionally biased region" description="Low complexity" evidence="1">
    <location>
        <begin position="21"/>
        <end position="40"/>
    </location>
</feature>
<dbReference type="InParanoid" id="T1F203"/>
<dbReference type="EMBL" id="KB096080">
    <property type="protein sequence ID" value="ESO08611.1"/>
    <property type="molecule type" value="Genomic_DNA"/>
</dbReference>
<dbReference type="Proteomes" id="UP000015101">
    <property type="component" value="Unassembled WGS sequence"/>
</dbReference>
<dbReference type="AlphaFoldDB" id="T1F203"/>
<evidence type="ECO:0000256" key="2">
    <source>
        <dbReference type="SAM" id="Phobius"/>
    </source>
</evidence>
<reference evidence="5" key="1">
    <citation type="submission" date="2012-12" db="EMBL/GenBank/DDBJ databases">
        <authorList>
            <person name="Hellsten U."/>
            <person name="Grimwood J."/>
            <person name="Chapman J.A."/>
            <person name="Shapiro H."/>
            <person name="Aerts A."/>
            <person name="Otillar R.P."/>
            <person name="Terry A.Y."/>
            <person name="Boore J.L."/>
            <person name="Simakov O."/>
            <person name="Marletaz F."/>
            <person name="Cho S.-J."/>
            <person name="Edsinger-Gonzales E."/>
            <person name="Havlak P."/>
            <person name="Kuo D.-H."/>
            <person name="Larsson T."/>
            <person name="Lv J."/>
            <person name="Arendt D."/>
            <person name="Savage R."/>
            <person name="Osoegawa K."/>
            <person name="de Jong P."/>
            <person name="Lindberg D.R."/>
            <person name="Seaver E.C."/>
            <person name="Weisblat D.A."/>
            <person name="Putnam N.H."/>
            <person name="Grigoriev I.V."/>
            <person name="Rokhsar D.S."/>
        </authorList>
    </citation>
    <scope>NUCLEOTIDE SEQUENCE</scope>
</reference>
<dbReference type="GeneID" id="20202853"/>
<gene>
    <name evidence="4" type="primary">20202853</name>
    <name evidence="3" type="ORF">HELRODRAFT_169490</name>
</gene>
<keyword evidence="2" id="KW-0472">Membrane</keyword>
<sequence>MEDLNVSRDCKTTKNFKNFDKTSTTTTTTSNDTSEQNTSTKILGQQHQHEPAPARATCHRYLSRYVNKLKSSLECCSLINVIIAILFILVIFQYGVSINCYFQLSTALDRLDNIDREFEQIKLQQLHRYTDLQQQQPQSLHQQEQSSDEQQSQQLQHQQQYHQLLNEVVY</sequence>
<feature type="region of interest" description="Disordered" evidence="1">
    <location>
        <begin position="21"/>
        <end position="49"/>
    </location>
</feature>
<keyword evidence="2" id="KW-1133">Transmembrane helix</keyword>
<dbReference type="HOGENOM" id="CLU_1572328_0_0_1"/>
<evidence type="ECO:0000313" key="4">
    <source>
        <dbReference type="EnsemblMetazoa" id="HelroP169490"/>
    </source>
</evidence>
<reference evidence="3 5" key="2">
    <citation type="journal article" date="2013" name="Nature">
        <title>Insights into bilaterian evolution from three spiralian genomes.</title>
        <authorList>
            <person name="Simakov O."/>
            <person name="Marletaz F."/>
            <person name="Cho S.J."/>
            <person name="Edsinger-Gonzales E."/>
            <person name="Havlak P."/>
            <person name="Hellsten U."/>
            <person name="Kuo D.H."/>
            <person name="Larsson T."/>
            <person name="Lv J."/>
            <person name="Arendt D."/>
            <person name="Savage R."/>
            <person name="Osoegawa K."/>
            <person name="de Jong P."/>
            <person name="Grimwood J."/>
            <person name="Chapman J.A."/>
            <person name="Shapiro H."/>
            <person name="Aerts A."/>
            <person name="Otillar R.P."/>
            <person name="Terry A.Y."/>
            <person name="Boore J.L."/>
            <person name="Grigoriev I.V."/>
            <person name="Lindberg D.R."/>
            <person name="Seaver E.C."/>
            <person name="Weisblat D.A."/>
            <person name="Putnam N.H."/>
            <person name="Rokhsar D.S."/>
        </authorList>
    </citation>
    <scope>NUCLEOTIDE SEQUENCE</scope>
</reference>
<proteinExistence type="predicted"/>
<keyword evidence="2" id="KW-0812">Transmembrane</keyword>
<dbReference type="CTD" id="20202853"/>
<evidence type="ECO:0000313" key="5">
    <source>
        <dbReference type="Proteomes" id="UP000015101"/>
    </source>
</evidence>
<dbReference type="RefSeq" id="XP_009013541.1">
    <property type="nucleotide sequence ID" value="XM_009015293.1"/>
</dbReference>
<dbReference type="EMBL" id="AMQM01003293">
    <property type="status" value="NOT_ANNOTATED_CDS"/>
    <property type="molecule type" value="Genomic_DNA"/>
</dbReference>
<keyword evidence="5" id="KW-1185">Reference proteome</keyword>
<organism evidence="4 5">
    <name type="scientific">Helobdella robusta</name>
    <name type="common">Californian leech</name>
    <dbReference type="NCBI Taxonomy" id="6412"/>
    <lineage>
        <taxon>Eukaryota</taxon>
        <taxon>Metazoa</taxon>
        <taxon>Spiralia</taxon>
        <taxon>Lophotrochozoa</taxon>
        <taxon>Annelida</taxon>
        <taxon>Clitellata</taxon>
        <taxon>Hirudinea</taxon>
        <taxon>Rhynchobdellida</taxon>
        <taxon>Glossiphoniidae</taxon>
        <taxon>Helobdella</taxon>
    </lineage>
</organism>
<reference evidence="4" key="3">
    <citation type="submission" date="2015-06" db="UniProtKB">
        <authorList>
            <consortium name="EnsemblMetazoa"/>
        </authorList>
    </citation>
    <scope>IDENTIFICATION</scope>
</reference>
<protein>
    <submittedName>
        <fullName evidence="3 4">Uncharacterized protein</fullName>
    </submittedName>
</protein>
<dbReference type="KEGG" id="hro:HELRODRAFT_169490"/>
<accession>T1F203</accession>
<feature type="transmembrane region" description="Helical" evidence="2">
    <location>
        <begin position="78"/>
        <end position="96"/>
    </location>
</feature>
<evidence type="ECO:0000313" key="3">
    <source>
        <dbReference type="EMBL" id="ESO08611.1"/>
    </source>
</evidence>
<dbReference type="EnsemblMetazoa" id="HelroT169490">
    <property type="protein sequence ID" value="HelroP169490"/>
    <property type="gene ID" value="HelroG169490"/>
</dbReference>